<keyword evidence="3" id="KW-1185">Reference proteome</keyword>
<keyword evidence="1" id="KW-0812">Transmembrane</keyword>
<dbReference type="AlphaFoldDB" id="A0A8T0BKD8"/>
<gene>
    <name evidence="2" type="ORF">HF521_019084</name>
</gene>
<name>A0A8T0BKD8_SILME</name>
<evidence type="ECO:0000313" key="2">
    <source>
        <dbReference type="EMBL" id="KAF7705830.1"/>
    </source>
</evidence>
<organism evidence="2 3">
    <name type="scientific">Silurus meridionalis</name>
    <name type="common">Southern catfish</name>
    <name type="synonym">Silurus soldatovi meridionalis</name>
    <dbReference type="NCBI Taxonomy" id="175797"/>
    <lineage>
        <taxon>Eukaryota</taxon>
        <taxon>Metazoa</taxon>
        <taxon>Chordata</taxon>
        <taxon>Craniata</taxon>
        <taxon>Vertebrata</taxon>
        <taxon>Euteleostomi</taxon>
        <taxon>Actinopterygii</taxon>
        <taxon>Neopterygii</taxon>
        <taxon>Teleostei</taxon>
        <taxon>Ostariophysi</taxon>
        <taxon>Siluriformes</taxon>
        <taxon>Siluridae</taxon>
        <taxon>Silurus</taxon>
    </lineage>
</organism>
<evidence type="ECO:0000313" key="3">
    <source>
        <dbReference type="Proteomes" id="UP000606274"/>
    </source>
</evidence>
<dbReference type="EMBL" id="JABFDY010000006">
    <property type="protein sequence ID" value="KAF7705830.1"/>
    <property type="molecule type" value="Genomic_DNA"/>
</dbReference>
<evidence type="ECO:0000256" key="1">
    <source>
        <dbReference type="SAM" id="Phobius"/>
    </source>
</evidence>
<feature type="transmembrane region" description="Helical" evidence="1">
    <location>
        <begin position="127"/>
        <end position="151"/>
    </location>
</feature>
<reference evidence="2" key="1">
    <citation type="submission" date="2020-08" db="EMBL/GenBank/DDBJ databases">
        <title>Chromosome-level assembly of Southern catfish (Silurus meridionalis) provides insights into visual adaptation to the nocturnal and benthic lifestyles.</title>
        <authorList>
            <person name="Zhang Y."/>
            <person name="Wang D."/>
            <person name="Peng Z."/>
        </authorList>
    </citation>
    <scope>NUCLEOTIDE SEQUENCE</scope>
    <source>
        <strain evidence="2">SWU-2019-XX</strain>
        <tissue evidence="2">Muscle</tissue>
    </source>
</reference>
<protein>
    <submittedName>
        <fullName evidence="2">Uncharacterized protein</fullName>
    </submittedName>
</protein>
<sequence length="156" mass="17665">MHKATHETFCRWLLYCVNTGAGRNKIIFATGTNLIIETKEKKEPEFYKVGTDGEESCLATRFTVQNVTDNFWPLKDQNQAGAVRFSGEEYYSRLILDTDNCSEPDVACSTAKTESGGGFLSDAKTNFLAFGIFWLRVLFLKTVAFNILMTLKFWMA</sequence>
<keyword evidence="1" id="KW-0472">Membrane</keyword>
<keyword evidence="1" id="KW-1133">Transmembrane helix</keyword>
<comment type="caution">
    <text evidence="2">The sequence shown here is derived from an EMBL/GenBank/DDBJ whole genome shotgun (WGS) entry which is preliminary data.</text>
</comment>
<accession>A0A8T0BKD8</accession>
<proteinExistence type="predicted"/>
<dbReference type="Proteomes" id="UP000606274">
    <property type="component" value="Unassembled WGS sequence"/>
</dbReference>